<accession>A0A3P7P1F1</accession>
<keyword evidence="1" id="KW-0812">Transmembrane</keyword>
<evidence type="ECO:0000256" key="1">
    <source>
        <dbReference type="SAM" id="Phobius"/>
    </source>
</evidence>
<feature type="transmembrane region" description="Helical" evidence="1">
    <location>
        <begin position="28"/>
        <end position="50"/>
    </location>
</feature>
<name>A0A3P7P1F1_DIBLA</name>
<dbReference type="Proteomes" id="UP000281553">
    <property type="component" value="Unassembled WGS sequence"/>
</dbReference>
<dbReference type="EMBL" id="UYRU01052168">
    <property type="protein sequence ID" value="VDN11746.1"/>
    <property type="molecule type" value="Genomic_DNA"/>
</dbReference>
<feature type="transmembrane region" description="Helical" evidence="1">
    <location>
        <begin position="141"/>
        <end position="163"/>
    </location>
</feature>
<evidence type="ECO:0000313" key="3">
    <source>
        <dbReference type="Proteomes" id="UP000281553"/>
    </source>
</evidence>
<keyword evidence="3" id="KW-1185">Reference proteome</keyword>
<gene>
    <name evidence="2" type="ORF">DILT_LOCUS7577</name>
</gene>
<evidence type="ECO:0000313" key="2">
    <source>
        <dbReference type="EMBL" id="VDN11746.1"/>
    </source>
</evidence>
<organism evidence="2 3">
    <name type="scientific">Dibothriocephalus latus</name>
    <name type="common">Fish tapeworm</name>
    <name type="synonym">Diphyllobothrium latum</name>
    <dbReference type="NCBI Taxonomy" id="60516"/>
    <lineage>
        <taxon>Eukaryota</taxon>
        <taxon>Metazoa</taxon>
        <taxon>Spiralia</taxon>
        <taxon>Lophotrochozoa</taxon>
        <taxon>Platyhelminthes</taxon>
        <taxon>Cestoda</taxon>
        <taxon>Eucestoda</taxon>
        <taxon>Diphyllobothriidea</taxon>
        <taxon>Diphyllobothriidae</taxon>
        <taxon>Dibothriocephalus</taxon>
    </lineage>
</organism>
<dbReference type="AlphaFoldDB" id="A0A3P7P1F1"/>
<protein>
    <submittedName>
        <fullName evidence="2">Uncharacterized protein</fullName>
    </submittedName>
</protein>
<proteinExistence type="predicted"/>
<keyword evidence="1" id="KW-0472">Membrane</keyword>
<reference evidence="2 3" key="1">
    <citation type="submission" date="2018-11" db="EMBL/GenBank/DDBJ databases">
        <authorList>
            <consortium name="Pathogen Informatics"/>
        </authorList>
    </citation>
    <scope>NUCLEOTIDE SEQUENCE [LARGE SCALE GENOMIC DNA]</scope>
</reference>
<sequence length="190" mass="21606">MHWDGKNCNCLDADLPYAVLLAYYVGTYLRFGLTAGLCPIIMGISCYNIINWVRKTPPKELYDSWNILSLPGTTEEQMKALCHPQGWMTASLCCVPLSIDFLISGIFETGYKCLCAAGLCMIQLDNPLYKVSRFLGDMRSFCLPIIIIVYIPALRALPVFVHLKCKELGWRLWMKCRNSDHRDQMDSGIH</sequence>
<dbReference type="OrthoDB" id="6301752at2759"/>
<keyword evidence="1" id="KW-1133">Transmembrane helix</keyword>